<accession>A0ABU9RIG7</accession>
<protein>
    <submittedName>
        <fullName evidence="1">Uncharacterized protein</fullName>
    </submittedName>
</protein>
<organism evidence="1 2">
    <name type="scientific">Paraburkholderia ferrariae</name>
    <dbReference type="NCBI Taxonomy" id="386056"/>
    <lineage>
        <taxon>Bacteria</taxon>
        <taxon>Pseudomonadati</taxon>
        <taxon>Pseudomonadota</taxon>
        <taxon>Betaproteobacteria</taxon>
        <taxon>Burkholderiales</taxon>
        <taxon>Burkholderiaceae</taxon>
        <taxon>Paraburkholderia</taxon>
    </lineage>
</organism>
<reference evidence="1 2" key="1">
    <citation type="submission" date="2024-01" db="EMBL/GenBank/DDBJ databases">
        <title>The diversity of rhizobia nodulating Mimosa spp. in eleven states of Brazil covering several biomes is determined by host plant, location, and edaphic factors.</title>
        <authorList>
            <person name="Rouws L."/>
            <person name="Barauna A."/>
            <person name="Beukes C."/>
            <person name="De Faria S.M."/>
            <person name="Gross E."/>
            <person name="Dos Reis Junior F.B."/>
            <person name="Simon M."/>
            <person name="Maluk M."/>
            <person name="Odee D.W."/>
            <person name="Kenicer G."/>
            <person name="Young J.P.W."/>
            <person name="Reis V.M."/>
            <person name="Zilli J."/>
            <person name="James E.K."/>
        </authorList>
    </citation>
    <scope>NUCLEOTIDE SEQUENCE [LARGE SCALE GENOMIC DNA]</scope>
    <source>
        <strain evidence="1 2">JPY167</strain>
    </source>
</reference>
<proteinExistence type="predicted"/>
<keyword evidence="2" id="KW-1185">Reference proteome</keyword>
<dbReference type="RefSeq" id="WP_342945648.1">
    <property type="nucleotide sequence ID" value="NZ_JAYMRV010000001.1"/>
</dbReference>
<sequence length="118" mass="12755">MSEDNRNNARFPEGNVFAVQFFEIWGNVTAQIIGFGGAVRLELSNAIDRRGENACFAELHHAIMQGVTAMPVPVELLIEPGISNTRATRELAGRYAEYAKAHGAAVTVSLAPDGRGEQ</sequence>
<evidence type="ECO:0000313" key="2">
    <source>
        <dbReference type="Proteomes" id="UP001489897"/>
    </source>
</evidence>
<comment type="caution">
    <text evidence="1">The sequence shown here is derived from an EMBL/GenBank/DDBJ whole genome shotgun (WGS) entry which is preliminary data.</text>
</comment>
<dbReference type="Proteomes" id="UP001489897">
    <property type="component" value="Unassembled WGS sequence"/>
</dbReference>
<gene>
    <name evidence="1" type="ORF">VSR73_02020</name>
</gene>
<name>A0ABU9RIG7_9BURK</name>
<dbReference type="EMBL" id="JAYMRV010000001">
    <property type="protein sequence ID" value="MEM5419849.1"/>
    <property type="molecule type" value="Genomic_DNA"/>
</dbReference>
<evidence type="ECO:0000313" key="1">
    <source>
        <dbReference type="EMBL" id="MEM5419849.1"/>
    </source>
</evidence>